<evidence type="ECO:0008006" key="3">
    <source>
        <dbReference type="Google" id="ProtNLM"/>
    </source>
</evidence>
<name>A0A4Q0P0A4_9FLAO</name>
<comment type="caution">
    <text evidence="1">The sequence shown here is derived from an EMBL/GenBank/DDBJ whole genome shotgun (WGS) entry which is preliminary data.</text>
</comment>
<sequence>MVILTLYRKQLATINIMKTKLLMFAVLLITYFEVSAQKIYRTDDGHIEMMTLVDGKTIKAESHSLALYLDYNSKVVNGVLDLKTLVTDLPELNAIIQEGEAPAILRFTGTIPSVDFLSKRHDPINFNWLVDVLYQGETYKSQFKATITHIEQGINMSCLISATGQVLVSDTGLDSLMQGLDKTINVQFAQLVLKLE</sequence>
<gene>
    <name evidence="1" type="ORF">DSM02_2931</name>
</gene>
<dbReference type="EMBL" id="QOVK01000015">
    <property type="protein sequence ID" value="RXG19910.1"/>
    <property type="molecule type" value="Genomic_DNA"/>
</dbReference>
<protein>
    <recommendedName>
        <fullName evidence="3">YceI-like domain-containing protein</fullName>
    </recommendedName>
</protein>
<organism evidence="1 2">
    <name type="scientific">Leeuwenhoekiella polynyae</name>
    <dbReference type="NCBI Taxonomy" id="1550906"/>
    <lineage>
        <taxon>Bacteria</taxon>
        <taxon>Pseudomonadati</taxon>
        <taxon>Bacteroidota</taxon>
        <taxon>Flavobacteriia</taxon>
        <taxon>Flavobacteriales</taxon>
        <taxon>Flavobacteriaceae</taxon>
        <taxon>Leeuwenhoekiella</taxon>
    </lineage>
</organism>
<proteinExistence type="predicted"/>
<accession>A0A4Q0P0A4</accession>
<dbReference type="AlphaFoldDB" id="A0A4Q0P0A4"/>
<evidence type="ECO:0000313" key="2">
    <source>
        <dbReference type="Proteomes" id="UP000289859"/>
    </source>
</evidence>
<keyword evidence="2" id="KW-1185">Reference proteome</keyword>
<dbReference type="Proteomes" id="UP000289859">
    <property type="component" value="Unassembled WGS sequence"/>
</dbReference>
<evidence type="ECO:0000313" key="1">
    <source>
        <dbReference type="EMBL" id="RXG19910.1"/>
    </source>
</evidence>
<reference evidence="1 2" key="1">
    <citation type="submission" date="2018-07" db="EMBL/GenBank/DDBJ databases">
        <title>Leeuwenhoekiella genomics.</title>
        <authorList>
            <person name="Tahon G."/>
            <person name="Willems A."/>
        </authorList>
    </citation>
    <scope>NUCLEOTIDE SEQUENCE [LARGE SCALE GENOMIC DNA]</scope>
    <source>
        <strain evidence="1 2">LMG 29608</strain>
    </source>
</reference>